<comment type="similarity">
    <text evidence="1">Belongs to the DNA polymerase type-B family.</text>
</comment>
<evidence type="ECO:0000256" key="5">
    <source>
        <dbReference type="ARBA" id="ARBA00022705"/>
    </source>
</evidence>
<evidence type="ECO:0000313" key="11">
    <source>
        <dbReference type="Proteomes" id="UP000283509"/>
    </source>
</evidence>
<evidence type="ECO:0000256" key="1">
    <source>
        <dbReference type="ARBA" id="ARBA00005755"/>
    </source>
</evidence>
<evidence type="ECO:0000256" key="7">
    <source>
        <dbReference type="ARBA" id="ARBA00023125"/>
    </source>
</evidence>
<dbReference type="Pfam" id="PF03175">
    <property type="entry name" value="DNA_pol_B_2"/>
    <property type="match status" value="1"/>
</dbReference>
<dbReference type="AlphaFoldDB" id="A0A3R7NPT1"/>
<proteinExistence type="inferred from homology"/>
<dbReference type="OrthoDB" id="10574407at2759"/>
<reference evidence="10 11" key="1">
    <citation type="submission" date="2018-04" db="EMBL/GenBank/DDBJ databases">
        <authorList>
            <person name="Zhang X."/>
            <person name="Yuan J."/>
            <person name="Li F."/>
            <person name="Xiang J."/>
        </authorList>
    </citation>
    <scope>NUCLEOTIDE SEQUENCE [LARGE SCALE GENOMIC DNA]</scope>
    <source>
        <tissue evidence="10">Muscle</tissue>
    </source>
</reference>
<evidence type="ECO:0000259" key="9">
    <source>
        <dbReference type="Pfam" id="PF03175"/>
    </source>
</evidence>
<evidence type="ECO:0000256" key="6">
    <source>
        <dbReference type="ARBA" id="ARBA00022932"/>
    </source>
</evidence>
<keyword evidence="3" id="KW-0808">Transferase</keyword>
<sequence length="613" mass="69192">MANIKLHCQLCGKKLSNNHLCLLCSGCNQHIPSARLHYHRQQCIRGNYSRTFHNKSRLAPLTPTRAVQVYYTATGTIADSLAPTRTVQGELFQGAAVRLGFSIPNQDQPSPSDYLRRNQDYFTDVLQIHRSTLGCLPLPRNHLQGLILPSPRSHCSYAISSEDECRRAVCGWAEEAEAKLEEWLSDEGSGLDLESINAHDITISHLLVPQAIGRHVAYPEDVRGVIISSTQQRSAESHMSGCEMPTKITYPLQGSKLAFVNYGKAFAPSHMCIYDFEAFMDKTGGGERCIAQHKACAYSYIIIDRQGETVTEEEYAHALKVWNAAGCRTLGDYLECYLRTDVGLLADVITEWRSMLAEKYDLDIVNYVSLPGYAYDAFLKMTKTNLELISDPELARKIEQSVRGGLTTCVRPLTVAKNSLVNPHHDPQKESSTYILYLDFNSLYATVMSEKLPYGNIRKLPPCEKSEFIASGLTNHDESGDIGHWVVADLRVPPEVARKTDDLPLLIHHMNIRNQDISPYNKQLLASQNRRLPRKNQKLVASHLPQKDHLILLKHLQLLIDLGVEVERESDVNFYRLLFTKILRRAGKQVLQDAFKQCLWAVFNEPSKKTRTC</sequence>
<keyword evidence="7" id="KW-0238">DNA-binding</keyword>
<keyword evidence="5" id="KW-0235">DNA replication</keyword>
<dbReference type="InterPro" id="IPR043502">
    <property type="entry name" value="DNA/RNA_pol_sf"/>
</dbReference>
<evidence type="ECO:0000256" key="4">
    <source>
        <dbReference type="ARBA" id="ARBA00022695"/>
    </source>
</evidence>
<gene>
    <name evidence="10" type="ORF">C7M84_018599</name>
</gene>
<dbReference type="EC" id="2.7.7.7" evidence="2"/>
<keyword evidence="11" id="KW-1185">Reference proteome</keyword>
<accession>A0A3R7NPT1</accession>
<dbReference type="GO" id="GO:0003677">
    <property type="term" value="F:DNA binding"/>
    <property type="evidence" value="ECO:0007669"/>
    <property type="project" value="UniProtKB-KW"/>
</dbReference>
<reference evidence="10 11" key="2">
    <citation type="submission" date="2019-01" db="EMBL/GenBank/DDBJ databases">
        <title>The decoding of complex shrimp genome reveals the adaptation for benthos swimmer, frequently molting mechanism and breeding impact on genome.</title>
        <authorList>
            <person name="Sun Y."/>
            <person name="Gao Y."/>
            <person name="Yu Y."/>
        </authorList>
    </citation>
    <scope>NUCLEOTIDE SEQUENCE [LARGE SCALE GENOMIC DNA]</scope>
    <source>
        <tissue evidence="10">Muscle</tissue>
    </source>
</reference>
<organism evidence="10 11">
    <name type="scientific">Penaeus vannamei</name>
    <name type="common">Whiteleg shrimp</name>
    <name type="synonym">Litopenaeus vannamei</name>
    <dbReference type="NCBI Taxonomy" id="6689"/>
    <lineage>
        <taxon>Eukaryota</taxon>
        <taxon>Metazoa</taxon>
        <taxon>Ecdysozoa</taxon>
        <taxon>Arthropoda</taxon>
        <taxon>Crustacea</taxon>
        <taxon>Multicrustacea</taxon>
        <taxon>Malacostraca</taxon>
        <taxon>Eumalacostraca</taxon>
        <taxon>Eucarida</taxon>
        <taxon>Decapoda</taxon>
        <taxon>Dendrobranchiata</taxon>
        <taxon>Penaeoidea</taxon>
        <taxon>Penaeidae</taxon>
        <taxon>Penaeus</taxon>
    </lineage>
</organism>
<dbReference type="GO" id="GO:0003887">
    <property type="term" value="F:DNA-directed DNA polymerase activity"/>
    <property type="evidence" value="ECO:0007669"/>
    <property type="project" value="UniProtKB-KW"/>
</dbReference>
<keyword evidence="4" id="KW-0548">Nucleotidyltransferase</keyword>
<evidence type="ECO:0000256" key="2">
    <source>
        <dbReference type="ARBA" id="ARBA00012417"/>
    </source>
</evidence>
<feature type="domain" description="DNA-directed DNA polymerase family B mitochondria/virus" evidence="9">
    <location>
        <begin position="336"/>
        <end position="457"/>
    </location>
</feature>
<comment type="caution">
    <text evidence="10">The sequence shown here is derived from an EMBL/GenBank/DDBJ whole genome shotgun (WGS) entry which is preliminary data.</text>
</comment>
<dbReference type="GO" id="GO:0006260">
    <property type="term" value="P:DNA replication"/>
    <property type="evidence" value="ECO:0007669"/>
    <property type="project" value="UniProtKB-KW"/>
</dbReference>
<evidence type="ECO:0000256" key="3">
    <source>
        <dbReference type="ARBA" id="ARBA00022679"/>
    </source>
</evidence>
<dbReference type="SUPFAM" id="SSF56672">
    <property type="entry name" value="DNA/RNA polymerases"/>
    <property type="match status" value="1"/>
</dbReference>
<evidence type="ECO:0000256" key="8">
    <source>
        <dbReference type="ARBA" id="ARBA00049244"/>
    </source>
</evidence>
<evidence type="ECO:0000313" key="10">
    <source>
        <dbReference type="EMBL" id="ROT63530.1"/>
    </source>
</evidence>
<name>A0A3R7NPT1_PENVA</name>
<dbReference type="Proteomes" id="UP000283509">
    <property type="component" value="Unassembled WGS sequence"/>
</dbReference>
<protein>
    <recommendedName>
        <fullName evidence="2">DNA-directed DNA polymerase</fullName>
        <ecNumber evidence="2">2.7.7.7</ecNumber>
    </recommendedName>
</protein>
<dbReference type="InterPro" id="IPR004868">
    <property type="entry name" value="DNA-dir_DNA_pol_B_mt/vir"/>
</dbReference>
<keyword evidence="6" id="KW-0239">DNA-directed DNA polymerase</keyword>
<comment type="catalytic activity">
    <reaction evidence="8">
        <text>DNA(n) + a 2'-deoxyribonucleoside 5'-triphosphate = DNA(n+1) + diphosphate</text>
        <dbReference type="Rhea" id="RHEA:22508"/>
        <dbReference type="Rhea" id="RHEA-COMP:17339"/>
        <dbReference type="Rhea" id="RHEA-COMP:17340"/>
        <dbReference type="ChEBI" id="CHEBI:33019"/>
        <dbReference type="ChEBI" id="CHEBI:61560"/>
        <dbReference type="ChEBI" id="CHEBI:173112"/>
        <dbReference type="EC" id="2.7.7.7"/>
    </reaction>
</comment>
<dbReference type="EMBL" id="QCYY01003429">
    <property type="protein sequence ID" value="ROT63530.1"/>
    <property type="molecule type" value="Genomic_DNA"/>
</dbReference>
<dbReference type="GO" id="GO:0000166">
    <property type="term" value="F:nucleotide binding"/>
    <property type="evidence" value="ECO:0007669"/>
    <property type="project" value="InterPro"/>
</dbReference>